<organism evidence="6 7">
    <name type="scientific">Microbacterium capsulatum</name>
    <dbReference type="NCBI Taxonomy" id="3041921"/>
    <lineage>
        <taxon>Bacteria</taxon>
        <taxon>Bacillati</taxon>
        <taxon>Actinomycetota</taxon>
        <taxon>Actinomycetes</taxon>
        <taxon>Micrococcales</taxon>
        <taxon>Microbacteriaceae</taxon>
        <taxon>Microbacterium</taxon>
    </lineage>
</organism>
<dbReference type="EMBL" id="JAVFCB010000001">
    <property type="protein sequence ID" value="MDQ4212575.1"/>
    <property type="molecule type" value="Genomic_DNA"/>
</dbReference>
<keyword evidence="1" id="KW-0805">Transcription regulation</keyword>
<evidence type="ECO:0000313" key="7">
    <source>
        <dbReference type="Proteomes" id="UP001230289"/>
    </source>
</evidence>
<dbReference type="PRINTS" id="PR00455">
    <property type="entry name" value="HTHTETR"/>
</dbReference>
<dbReference type="PANTHER" id="PTHR47506">
    <property type="entry name" value="TRANSCRIPTIONAL REGULATORY PROTEIN"/>
    <property type="match status" value="1"/>
</dbReference>
<evidence type="ECO:0000259" key="5">
    <source>
        <dbReference type="PROSITE" id="PS50977"/>
    </source>
</evidence>
<dbReference type="SUPFAM" id="SSF48498">
    <property type="entry name" value="Tetracyclin repressor-like, C-terminal domain"/>
    <property type="match status" value="1"/>
</dbReference>
<name>A0ABU0XBU3_9MICO</name>
<dbReference type="InterPro" id="IPR009057">
    <property type="entry name" value="Homeodomain-like_sf"/>
</dbReference>
<gene>
    <name evidence="6" type="ORF">RBR11_01430</name>
</gene>
<protein>
    <submittedName>
        <fullName evidence="6">TetR/AcrR family transcriptional regulator</fullName>
    </submittedName>
</protein>
<evidence type="ECO:0000313" key="6">
    <source>
        <dbReference type="EMBL" id="MDQ4212575.1"/>
    </source>
</evidence>
<keyword evidence="3" id="KW-0804">Transcription</keyword>
<feature type="domain" description="HTH tetR-type" evidence="5">
    <location>
        <begin position="3"/>
        <end position="63"/>
    </location>
</feature>
<feature type="DNA-binding region" description="H-T-H motif" evidence="4">
    <location>
        <begin position="26"/>
        <end position="45"/>
    </location>
</feature>
<dbReference type="Pfam" id="PF00440">
    <property type="entry name" value="TetR_N"/>
    <property type="match status" value="1"/>
</dbReference>
<dbReference type="InterPro" id="IPR036271">
    <property type="entry name" value="Tet_transcr_reg_TetR-rel_C_sf"/>
</dbReference>
<evidence type="ECO:0000256" key="2">
    <source>
        <dbReference type="ARBA" id="ARBA00023125"/>
    </source>
</evidence>
<evidence type="ECO:0000256" key="4">
    <source>
        <dbReference type="PROSITE-ProRule" id="PRU00335"/>
    </source>
</evidence>
<dbReference type="SUPFAM" id="SSF46689">
    <property type="entry name" value="Homeodomain-like"/>
    <property type="match status" value="1"/>
</dbReference>
<dbReference type="PROSITE" id="PS50977">
    <property type="entry name" value="HTH_TETR_2"/>
    <property type="match status" value="1"/>
</dbReference>
<reference evidence="6 7" key="1">
    <citation type="submission" date="2023-08" db="EMBL/GenBank/DDBJ databases">
        <title>Microbacterium sp. nov., isolated from a waste landfill.</title>
        <authorList>
            <person name="Wen W."/>
        </authorList>
    </citation>
    <scope>NUCLEOTIDE SEQUENCE [LARGE SCALE GENOMIC DNA]</scope>
    <source>
        <strain evidence="6 7">ASV81</strain>
    </source>
</reference>
<proteinExistence type="predicted"/>
<dbReference type="InterPro" id="IPR001647">
    <property type="entry name" value="HTH_TetR"/>
</dbReference>
<evidence type="ECO:0000256" key="1">
    <source>
        <dbReference type="ARBA" id="ARBA00023015"/>
    </source>
</evidence>
<evidence type="ECO:0000256" key="3">
    <source>
        <dbReference type="ARBA" id="ARBA00023163"/>
    </source>
</evidence>
<keyword evidence="2 4" id="KW-0238">DNA-binding</keyword>
<dbReference type="Gene3D" id="1.10.357.10">
    <property type="entry name" value="Tetracycline Repressor, domain 2"/>
    <property type="match status" value="1"/>
</dbReference>
<dbReference type="Proteomes" id="UP001230289">
    <property type="component" value="Unassembled WGS sequence"/>
</dbReference>
<accession>A0ABU0XBU3</accession>
<comment type="caution">
    <text evidence="6">The sequence shown here is derived from an EMBL/GenBank/DDBJ whole genome shotgun (WGS) entry which is preliminary data.</text>
</comment>
<keyword evidence="7" id="KW-1185">Reference proteome</keyword>
<sequence length="192" mass="20165">MPSDARAAMIDAAIRILAEDGYQATSFTEVLARSGAPRGSIYHHFPGGKDELIAAALDVQIARTFDRLGTLSGQDPVIVVQAFLDGWRRGLELTDFAVGCSLLAVTTSAGPGELRAKAGVLFRDWRALLARLLRDGGADPASAAALAAQLLAATEGAVAISRAERSFEAYDLVAAQLLRDAATLTADRRAAD</sequence>
<dbReference type="PANTHER" id="PTHR47506:SF3">
    <property type="entry name" value="HTH-TYPE TRANSCRIPTIONAL REGULATOR LMRA"/>
    <property type="match status" value="1"/>
</dbReference>
<dbReference type="InterPro" id="IPR054156">
    <property type="entry name" value="YxaF_TetR_C"/>
</dbReference>
<dbReference type="Pfam" id="PF21993">
    <property type="entry name" value="TetR_C_13_2"/>
    <property type="match status" value="1"/>
</dbReference>
<dbReference type="RefSeq" id="WP_308487509.1">
    <property type="nucleotide sequence ID" value="NZ_JAVFCB010000001.1"/>
</dbReference>